<dbReference type="InParanoid" id="A0A1S3EUT3"/>
<reference evidence="2" key="1">
    <citation type="submission" date="2025-08" db="UniProtKB">
        <authorList>
            <consortium name="RefSeq"/>
        </authorList>
    </citation>
    <scope>IDENTIFICATION</scope>
    <source>
        <tissue evidence="2">Kidney</tissue>
    </source>
</reference>
<organism evidence="1 2">
    <name type="scientific">Dipodomys ordii</name>
    <name type="common">Ord's kangaroo rat</name>
    <dbReference type="NCBI Taxonomy" id="10020"/>
    <lineage>
        <taxon>Eukaryota</taxon>
        <taxon>Metazoa</taxon>
        <taxon>Chordata</taxon>
        <taxon>Craniata</taxon>
        <taxon>Vertebrata</taxon>
        <taxon>Euteleostomi</taxon>
        <taxon>Mammalia</taxon>
        <taxon>Eutheria</taxon>
        <taxon>Euarchontoglires</taxon>
        <taxon>Glires</taxon>
        <taxon>Rodentia</taxon>
        <taxon>Castorimorpha</taxon>
        <taxon>Heteromyidae</taxon>
        <taxon>Dipodomyinae</taxon>
        <taxon>Dipodomys</taxon>
    </lineage>
</organism>
<dbReference type="Proteomes" id="UP000081671">
    <property type="component" value="Unplaced"/>
</dbReference>
<dbReference type="PANTHER" id="PTHR14693:SF0">
    <property type="entry name" value="RIKEN CDNA 1700018B08 GENE"/>
    <property type="match status" value="1"/>
</dbReference>
<dbReference type="OrthoDB" id="9789756at2759"/>
<dbReference type="Pfam" id="PF15132">
    <property type="entry name" value="DUF4568"/>
    <property type="match status" value="1"/>
</dbReference>
<dbReference type="PANTHER" id="PTHR14693">
    <property type="entry name" value="RIKEN CDNA 1700018B08"/>
    <property type="match status" value="1"/>
</dbReference>
<dbReference type="InterPro" id="IPR027919">
    <property type="entry name" value="DUF4568"/>
</dbReference>
<dbReference type="GeneID" id="105982990"/>
<accession>A0A1S3EUT3</accession>
<evidence type="ECO:0000313" key="1">
    <source>
        <dbReference type="Proteomes" id="UP000081671"/>
    </source>
</evidence>
<sequence>MATGEGMTGRAGPAPARVARGPAGCERLQLRPPGPRVKSTFQTFGKEVCLTGHSLCPSMQTILKECVCCECHIKFGGHLPVPRAEAALPYWVPPSLRPRKQIPKMAQLCVPRAVRTCPCPCHGFGGRLPAPRVQAVMPYWVPRGLRSRNKVVKRQWSFKGMKERRLLESSLHKRWRICGDRRLLLKWQHLQALHQEKPLALRRTASPPAPPPPLSLSFLTFLQAILRALVAIRQLFWV</sequence>
<dbReference type="AlphaFoldDB" id="A0A1S3EUT3"/>
<gene>
    <name evidence="2" type="primary">LOC105982990</name>
</gene>
<keyword evidence="1" id="KW-1185">Reference proteome</keyword>
<protein>
    <submittedName>
        <fullName evidence="2">Uncharacterized protein C16orf95 homolog</fullName>
    </submittedName>
</protein>
<name>A0A1S3EUT3_DIPOR</name>
<dbReference type="RefSeq" id="XP_012868166.1">
    <property type="nucleotide sequence ID" value="XM_013012712.1"/>
</dbReference>
<proteinExistence type="predicted"/>
<dbReference type="KEGG" id="dord:105982990"/>
<evidence type="ECO:0000313" key="2">
    <source>
        <dbReference type="RefSeq" id="XP_012868166.1"/>
    </source>
</evidence>